<name>A0A172RYT9_9ACTN</name>
<feature type="domain" description="Mur ligase C-terminal" evidence="11">
    <location>
        <begin position="348"/>
        <end position="462"/>
    </location>
</feature>
<evidence type="ECO:0000256" key="9">
    <source>
        <dbReference type="HAMAP-Rule" id="MF_00639"/>
    </source>
</evidence>
<comment type="catalytic activity">
    <reaction evidence="9 10">
        <text>UDP-N-acetyl-alpha-D-muramoyl-L-alanine + D-glutamate + ATP = UDP-N-acetyl-alpha-D-muramoyl-L-alanyl-D-glutamate + ADP + phosphate + H(+)</text>
        <dbReference type="Rhea" id="RHEA:16429"/>
        <dbReference type="ChEBI" id="CHEBI:15378"/>
        <dbReference type="ChEBI" id="CHEBI:29986"/>
        <dbReference type="ChEBI" id="CHEBI:30616"/>
        <dbReference type="ChEBI" id="CHEBI:43474"/>
        <dbReference type="ChEBI" id="CHEBI:83898"/>
        <dbReference type="ChEBI" id="CHEBI:83900"/>
        <dbReference type="ChEBI" id="CHEBI:456216"/>
        <dbReference type="EC" id="6.3.2.9"/>
    </reaction>
</comment>
<organism evidence="13 14">
    <name type="scientific">Denitrobacterium detoxificans</name>
    <dbReference type="NCBI Taxonomy" id="79604"/>
    <lineage>
        <taxon>Bacteria</taxon>
        <taxon>Bacillati</taxon>
        <taxon>Actinomycetota</taxon>
        <taxon>Coriobacteriia</taxon>
        <taxon>Eggerthellales</taxon>
        <taxon>Eggerthellaceae</taxon>
        <taxon>Denitrobacterium</taxon>
    </lineage>
</organism>
<feature type="domain" description="Mur ligase central" evidence="12">
    <location>
        <begin position="128"/>
        <end position="326"/>
    </location>
</feature>
<dbReference type="Pfam" id="PF02875">
    <property type="entry name" value="Mur_ligase_C"/>
    <property type="match status" value="1"/>
</dbReference>
<keyword evidence="9 10" id="KW-0133">Cell shape</keyword>
<reference evidence="14" key="1">
    <citation type="submission" date="2016-10" db="EMBL/GenBank/DDBJ databases">
        <authorList>
            <person name="Varghese N."/>
        </authorList>
    </citation>
    <scope>NUCLEOTIDE SEQUENCE [LARGE SCALE GENOMIC DNA]</scope>
    <source>
        <strain evidence="14">DSM 21843</strain>
    </source>
</reference>
<keyword evidence="6 9" id="KW-0547">Nucleotide-binding</keyword>
<evidence type="ECO:0000256" key="6">
    <source>
        <dbReference type="ARBA" id="ARBA00022741"/>
    </source>
</evidence>
<keyword evidence="7 9" id="KW-0067">ATP-binding</keyword>
<dbReference type="UniPathway" id="UPA00219"/>
<feature type="binding site" evidence="9">
    <location>
        <begin position="130"/>
        <end position="136"/>
    </location>
    <ligand>
        <name>ATP</name>
        <dbReference type="ChEBI" id="CHEBI:30616"/>
    </ligand>
</feature>
<evidence type="ECO:0000256" key="1">
    <source>
        <dbReference type="ARBA" id="ARBA00004496"/>
    </source>
</evidence>
<dbReference type="GO" id="GO:0004326">
    <property type="term" value="F:tetrahydrofolylpolyglutamate synthase activity"/>
    <property type="evidence" value="ECO:0007669"/>
    <property type="project" value="InterPro"/>
</dbReference>
<gene>
    <name evidence="9" type="primary">murD</name>
    <name evidence="13" type="ORF">SAMN02910314_00959</name>
</gene>
<dbReference type="Proteomes" id="UP000182975">
    <property type="component" value="Unassembled WGS sequence"/>
</dbReference>
<dbReference type="EMBL" id="FOEC01000004">
    <property type="protein sequence ID" value="SEO71120.1"/>
    <property type="molecule type" value="Genomic_DNA"/>
</dbReference>
<dbReference type="PANTHER" id="PTHR43692">
    <property type="entry name" value="UDP-N-ACETYLMURAMOYLALANINE--D-GLUTAMATE LIGASE"/>
    <property type="match status" value="1"/>
</dbReference>
<keyword evidence="9 10" id="KW-0573">Peptidoglycan synthesis</keyword>
<dbReference type="Gene3D" id="3.40.50.720">
    <property type="entry name" value="NAD(P)-binding Rossmann-like Domain"/>
    <property type="match status" value="1"/>
</dbReference>
<dbReference type="Gene3D" id="3.40.1190.10">
    <property type="entry name" value="Mur-like, catalytic domain"/>
    <property type="match status" value="1"/>
</dbReference>
<evidence type="ECO:0000256" key="8">
    <source>
        <dbReference type="ARBA" id="ARBA00023306"/>
    </source>
</evidence>
<evidence type="ECO:0000313" key="13">
    <source>
        <dbReference type="EMBL" id="SEO71120.1"/>
    </source>
</evidence>
<evidence type="ECO:0000256" key="10">
    <source>
        <dbReference type="RuleBase" id="RU003664"/>
    </source>
</evidence>
<accession>A0A172RYT9</accession>
<dbReference type="InterPro" id="IPR004101">
    <property type="entry name" value="Mur_ligase_C"/>
</dbReference>
<comment type="function">
    <text evidence="9 10">Cell wall formation. Catalyzes the addition of glutamate to the nucleotide precursor UDP-N-acetylmuramoyl-L-alanine (UMA).</text>
</comment>
<dbReference type="RefSeq" id="WP_066663140.1">
    <property type="nucleotide sequence ID" value="NZ_CP011402.1"/>
</dbReference>
<dbReference type="KEGG" id="ddt:AAY81_06960"/>
<dbReference type="EC" id="6.3.2.9" evidence="9 10"/>
<dbReference type="Gene3D" id="3.90.190.20">
    <property type="entry name" value="Mur ligase, C-terminal domain"/>
    <property type="match status" value="1"/>
</dbReference>
<dbReference type="GO" id="GO:0008360">
    <property type="term" value="P:regulation of cell shape"/>
    <property type="evidence" value="ECO:0007669"/>
    <property type="project" value="UniProtKB-KW"/>
</dbReference>
<dbReference type="GO" id="GO:0009252">
    <property type="term" value="P:peptidoglycan biosynthetic process"/>
    <property type="evidence" value="ECO:0007669"/>
    <property type="project" value="UniProtKB-UniRule"/>
</dbReference>
<keyword evidence="8 9" id="KW-0131">Cell cycle</keyword>
<dbReference type="PATRIC" id="fig|79604.3.peg.1409"/>
<evidence type="ECO:0000256" key="4">
    <source>
        <dbReference type="ARBA" id="ARBA00022598"/>
    </source>
</evidence>
<dbReference type="HAMAP" id="MF_00639">
    <property type="entry name" value="MurD"/>
    <property type="match status" value="1"/>
</dbReference>
<dbReference type="InterPro" id="IPR018109">
    <property type="entry name" value="Folylpolyglutamate_synth_CS"/>
</dbReference>
<protein>
    <recommendedName>
        <fullName evidence="9 10">UDP-N-acetylmuramoylalanine--D-glutamate ligase</fullName>
        <ecNumber evidence="9 10">6.3.2.9</ecNumber>
    </recommendedName>
    <alternativeName>
        <fullName evidence="9">D-glutamic acid-adding enzyme</fullName>
    </alternativeName>
    <alternativeName>
        <fullName evidence="9">UDP-N-acetylmuramoyl-L-alanyl-D-glutamate synthetase</fullName>
    </alternativeName>
</protein>
<dbReference type="SUPFAM" id="SSF53623">
    <property type="entry name" value="MurD-like peptide ligases, catalytic domain"/>
    <property type="match status" value="1"/>
</dbReference>
<dbReference type="GO" id="GO:0005524">
    <property type="term" value="F:ATP binding"/>
    <property type="evidence" value="ECO:0007669"/>
    <property type="project" value="UniProtKB-UniRule"/>
</dbReference>
<keyword evidence="3 9" id="KW-0963">Cytoplasm</keyword>
<evidence type="ECO:0000256" key="5">
    <source>
        <dbReference type="ARBA" id="ARBA00022618"/>
    </source>
</evidence>
<proteinExistence type="inferred from homology"/>
<sequence>MDSSFISGRKSAPAHLGRVLILGLGKSGKAAASYCASLMGTRVESLHIAGGTSNEDAIAFARTCQEAGATVEFDTQVITGSYDLCIASPGISEFSDFYLSAKAASTEIISEVEFAWRESAESSVWVAITGTNGKTTTTSLIAHLLKHAGMKANAVGNIGDTCLDAVRLDETDVYVAEVSSYQLASTVRFAPNVAVLLNITPDHVTWHRTHQNYVDAKLKVLANLSATPNATAVLDAVNDTVRATVRSLKAQPAQERGFAYVPVGTARGIAGDMRAACGSENAAFLREDGMLVVALGGEEHALCKASDLLIPGEHNVSNALAAASAALAAGAAPAAVAEGLATFSSLEHRLEGCGQIHGVSCYNDSKATNVDATLKALAAFDPRRPIVLLGGTDKLTALDELVAQSNEHCASVVLFGASRDRFAEAFQAATIPVYLADHLEDALDEALSHAQEGDIVLLSPACASFDEFSGFEERGRVFKAMVAQRAQA</sequence>
<comment type="similarity">
    <text evidence="9">Belongs to the MurCDEF family.</text>
</comment>
<dbReference type="InterPro" id="IPR036565">
    <property type="entry name" value="Mur-like_cat_sf"/>
</dbReference>
<dbReference type="NCBIfam" id="TIGR01087">
    <property type="entry name" value="murD"/>
    <property type="match status" value="1"/>
</dbReference>
<dbReference type="InterPro" id="IPR005762">
    <property type="entry name" value="MurD"/>
</dbReference>
<dbReference type="GO" id="GO:0071555">
    <property type="term" value="P:cell wall organization"/>
    <property type="evidence" value="ECO:0007669"/>
    <property type="project" value="UniProtKB-KW"/>
</dbReference>
<dbReference type="InterPro" id="IPR036615">
    <property type="entry name" value="Mur_ligase_C_dom_sf"/>
</dbReference>
<dbReference type="GO" id="GO:0005737">
    <property type="term" value="C:cytoplasm"/>
    <property type="evidence" value="ECO:0007669"/>
    <property type="project" value="UniProtKB-SubCell"/>
</dbReference>
<dbReference type="AlphaFoldDB" id="A0A172RYT9"/>
<keyword evidence="9 10" id="KW-0961">Cell wall biogenesis/degradation</keyword>
<dbReference type="PANTHER" id="PTHR43692:SF1">
    <property type="entry name" value="UDP-N-ACETYLMURAMOYLALANINE--D-GLUTAMATE LIGASE"/>
    <property type="match status" value="1"/>
</dbReference>
<evidence type="ECO:0000256" key="7">
    <source>
        <dbReference type="ARBA" id="ARBA00022840"/>
    </source>
</evidence>
<dbReference type="InterPro" id="IPR013221">
    <property type="entry name" value="Mur_ligase_cen"/>
</dbReference>
<comment type="subcellular location">
    <subcellularLocation>
        <location evidence="1 9 10">Cytoplasm</location>
    </subcellularLocation>
</comment>
<evidence type="ECO:0000256" key="3">
    <source>
        <dbReference type="ARBA" id="ARBA00022490"/>
    </source>
</evidence>
<evidence type="ECO:0000313" key="14">
    <source>
        <dbReference type="Proteomes" id="UP000182975"/>
    </source>
</evidence>
<evidence type="ECO:0000256" key="2">
    <source>
        <dbReference type="ARBA" id="ARBA00004752"/>
    </source>
</evidence>
<dbReference type="Pfam" id="PF08245">
    <property type="entry name" value="Mur_ligase_M"/>
    <property type="match status" value="1"/>
</dbReference>
<evidence type="ECO:0000259" key="11">
    <source>
        <dbReference type="Pfam" id="PF02875"/>
    </source>
</evidence>
<dbReference type="SUPFAM" id="SSF53244">
    <property type="entry name" value="MurD-like peptide ligases, peptide-binding domain"/>
    <property type="match status" value="1"/>
</dbReference>
<comment type="pathway">
    <text evidence="2 9 10">Cell wall biogenesis; peptidoglycan biosynthesis.</text>
</comment>
<dbReference type="PROSITE" id="PS01011">
    <property type="entry name" value="FOLYLPOLYGLU_SYNT_1"/>
    <property type="match status" value="1"/>
</dbReference>
<evidence type="ECO:0000259" key="12">
    <source>
        <dbReference type="Pfam" id="PF08245"/>
    </source>
</evidence>
<dbReference type="OrthoDB" id="9809796at2"/>
<keyword evidence="4 9" id="KW-0436">Ligase</keyword>
<keyword evidence="14" id="KW-1185">Reference proteome</keyword>
<dbReference type="GO" id="GO:0051301">
    <property type="term" value="P:cell division"/>
    <property type="evidence" value="ECO:0007669"/>
    <property type="project" value="UniProtKB-KW"/>
</dbReference>
<dbReference type="GO" id="GO:0008764">
    <property type="term" value="F:UDP-N-acetylmuramoylalanine-D-glutamate ligase activity"/>
    <property type="evidence" value="ECO:0007669"/>
    <property type="project" value="UniProtKB-UniRule"/>
</dbReference>
<dbReference type="STRING" id="79604.AAY81_06960"/>
<keyword evidence="5 9" id="KW-0132">Cell division</keyword>